<feature type="chain" id="PRO_5047119626" description="Metallopeptidase DUF4344" evidence="1">
    <location>
        <begin position="21"/>
        <end position="252"/>
    </location>
</feature>
<feature type="signal peptide" evidence="1">
    <location>
        <begin position="1"/>
        <end position="20"/>
    </location>
</feature>
<accession>A0ABM7PKH8</accession>
<dbReference type="Proteomes" id="UP001320148">
    <property type="component" value="Chromosome"/>
</dbReference>
<dbReference type="RefSeq" id="WP_236889104.1">
    <property type="nucleotide sequence ID" value="NZ_AP024488.1"/>
</dbReference>
<proteinExistence type="predicted"/>
<evidence type="ECO:0000313" key="2">
    <source>
        <dbReference type="EMBL" id="BCS97703.1"/>
    </source>
</evidence>
<keyword evidence="3" id="KW-1185">Reference proteome</keyword>
<evidence type="ECO:0000313" key="3">
    <source>
        <dbReference type="Proteomes" id="UP001320148"/>
    </source>
</evidence>
<keyword evidence="1" id="KW-0732">Signal</keyword>
<evidence type="ECO:0000256" key="1">
    <source>
        <dbReference type="SAM" id="SignalP"/>
    </source>
</evidence>
<sequence>MKKVLGILIVSMALTTSAFAKVAVTVSYETPGTRLETMVMKDIEASMVPQAVVSLLNENFVIKRPLSIVFGGGEGPLFDPEINAILIPYGFVIEVKTRFEKSGYAETGVHPDEATMDVLMHTLFHELGHALIAMYDIPVLGKEEDAVDGLADVLLIEYVENGREIAISAADLFDLESEDRMELSEEDFSDEHSLDLQRFYTTLCHVYGSNPKEYKDLPGETGLSGERAEFCVEEYGKLHDDWMTLLNPYMIR</sequence>
<dbReference type="InterPro" id="IPR025644">
    <property type="entry name" value="DUF4344"/>
</dbReference>
<gene>
    <name evidence="2" type="ORF">DSLASN_33350</name>
</gene>
<evidence type="ECO:0008006" key="4">
    <source>
        <dbReference type="Google" id="ProtNLM"/>
    </source>
</evidence>
<name>A0ABM7PKH8_9BACT</name>
<dbReference type="Pfam" id="PF14247">
    <property type="entry name" value="DUF4344"/>
    <property type="match status" value="1"/>
</dbReference>
<protein>
    <recommendedName>
        <fullName evidence="4">Metallopeptidase DUF4344</fullName>
    </recommendedName>
</protein>
<dbReference type="EMBL" id="AP024488">
    <property type="protein sequence ID" value="BCS97703.1"/>
    <property type="molecule type" value="Genomic_DNA"/>
</dbReference>
<organism evidence="2 3">
    <name type="scientific">Desulfoluna limicola</name>
    <dbReference type="NCBI Taxonomy" id="2810562"/>
    <lineage>
        <taxon>Bacteria</taxon>
        <taxon>Pseudomonadati</taxon>
        <taxon>Thermodesulfobacteriota</taxon>
        <taxon>Desulfobacteria</taxon>
        <taxon>Desulfobacterales</taxon>
        <taxon>Desulfolunaceae</taxon>
        <taxon>Desulfoluna</taxon>
    </lineage>
</organism>
<reference evidence="2 3" key="1">
    <citation type="submission" date="2021-02" db="EMBL/GenBank/DDBJ databases">
        <title>Complete genome of Desulfoluna sp. strain ASN36.</title>
        <authorList>
            <person name="Takahashi A."/>
            <person name="Kojima H."/>
            <person name="Fukui M."/>
        </authorList>
    </citation>
    <scope>NUCLEOTIDE SEQUENCE [LARGE SCALE GENOMIC DNA]</scope>
    <source>
        <strain evidence="2 3">ASN36</strain>
    </source>
</reference>